<feature type="region of interest" description="Disordered" evidence="1">
    <location>
        <begin position="343"/>
        <end position="370"/>
    </location>
</feature>
<dbReference type="InterPro" id="IPR009772">
    <property type="entry name" value="CDC123"/>
</dbReference>
<dbReference type="OMA" id="REYRVFC"/>
<keyword evidence="3" id="KW-1185">Reference proteome</keyword>
<dbReference type="Proteomes" id="UP000054558">
    <property type="component" value="Unassembled WGS sequence"/>
</dbReference>
<evidence type="ECO:0000313" key="3">
    <source>
        <dbReference type="Proteomes" id="UP000054558"/>
    </source>
</evidence>
<evidence type="ECO:0000256" key="1">
    <source>
        <dbReference type="SAM" id="MobiDB-lite"/>
    </source>
</evidence>
<evidence type="ECO:0008006" key="4">
    <source>
        <dbReference type="Google" id="ProtNLM"/>
    </source>
</evidence>
<dbReference type="OrthoDB" id="360540at2759"/>
<reference evidence="2 3" key="1">
    <citation type="journal article" date="2014" name="Nat. Commun.">
        <title>Klebsormidium flaccidum genome reveals primary factors for plant terrestrial adaptation.</title>
        <authorList>
            <person name="Hori K."/>
            <person name="Maruyama F."/>
            <person name="Fujisawa T."/>
            <person name="Togashi T."/>
            <person name="Yamamoto N."/>
            <person name="Seo M."/>
            <person name="Sato S."/>
            <person name="Yamada T."/>
            <person name="Mori H."/>
            <person name="Tajima N."/>
            <person name="Moriyama T."/>
            <person name="Ikeuchi M."/>
            <person name="Watanabe M."/>
            <person name="Wada H."/>
            <person name="Kobayashi K."/>
            <person name="Saito M."/>
            <person name="Masuda T."/>
            <person name="Sasaki-Sekimoto Y."/>
            <person name="Mashiguchi K."/>
            <person name="Awai K."/>
            <person name="Shimojima M."/>
            <person name="Masuda S."/>
            <person name="Iwai M."/>
            <person name="Nobusawa T."/>
            <person name="Narise T."/>
            <person name="Kondo S."/>
            <person name="Saito H."/>
            <person name="Sato R."/>
            <person name="Murakawa M."/>
            <person name="Ihara Y."/>
            <person name="Oshima-Yamada Y."/>
            <person name="Ohtaka K."/>
            <person name="Satoh M."/>
            <person name="Sonobe K."/>
            <person name="Ishii M."/>
            <person name="Ohtani R."/>
            <person name="Kanamori-Sato M."/>
            <person name="Honoki R."/>
            <person name="Miyazaki D."/>
            <person name="Mochizuki H."/>
            <person name="Umetsu J."/>
            <person name="Higashi K."/>
            <person name="Shibata D."/>
            <person name="Kamiya Y."/>
            <person name="Sato N."/>
            <person name="Nakamura Y."/>
            <person name="Tabata S."/>
            <person name="Ida S."/>
            <person name="Kurokawa K."/>
            <person name="Ohta H."/>
        </authorList>
    </citation>
    <scope>NUCLEOTIDE SEQUENCE [LARGE SCALE GENOMIC DNA]</scope>
    <source>
        <strain evidence="2 3">NIES-2285</strain>
    </source>
</reference>
<proteinExistence type="predicted"/>
<sequence>MDAYGEKMDVRIFTIPLCDVEYNPRAFDTNNHPAHQLPRGRDERPVEYPEEYRRIMARTHYSRWKALKKLEHETELELTSVDCQTICEAGMSGALTLRLPESHREEIECIAGRMAMPRPPYFARLDSCSTKGGSGGVGPFHTPMDVLIALVTSLRCCDTLKRAVRERISMTLYLLPWRDDISIDREFRAFVRDWRVTAISQYNWTEDCGWSAREHALPTIAHNIARLVGDIREQNDQLSLDLPSDFCADVFCRPDLSVELIELNSYGAQMAAGSCLFHWITNYDQLYGLCNASGPFEVEFRVVRPTNESEEALLELEGRGFRSRGEEMDTLLANVRDKLAALDDGDGDEVSSHVERDEASEIANEPPDRL</sequence>
<dbReference type="Pfam" id="PF07065">
    <property type="entry name" value="D123"/>
    <property type="match status" value="1"/>
</dbReference>
<name>A0A1Y1HM35_KLENI</name>
<dbReference type="EMBL" id="DF236984">
    <property type="protein sequence ID" value="GAQ79680.1"/>
    <property type="molecule type" value="Genomic_DNA"/>
</dbReference>
<evidence type="ECO:0000313" key="2">
    <source>
        <dbReference type="EMBL" id="GAQ79680.1"/>
    </source>
</evidence>
<accession>A0A1Y1HM35</accession>
<protein>
    <recommendedName>
        <fullName evidence="4">Cell division cycle protein 123</fullName>
    </recommendedName>
</protein>
<gene>
    <name evidence="2" type="ORF">KFL_000350340</name>
</gene>
<organism evidence="2 3">
    <name type="scientific">Klebsormidium nitens</name>
    <name type="common">Green alga</name>
    <name type="synonym">Ulothrix nitens</name>
    <dbReference type="NCBI Taxonomy" id="105231"/>
    <lineage>
        <taxon>Eukaryota</taxon>
        <taxon>Viridiplantae</taxon>
        <taxon>Streptophyta</taxon>
        <taxon>Klebsormidiophyceae</taxon>
        <taxon>Klebsormidiales</taxon>
        <taxon>Klebsormidiaceae</taxon>
        <taxon>Klebsormidium</taxon>
    </lineage>
</organism>
<dbReference type="AlphaFoldDB" id="A0A1Y1HM35"/>
<feature type="compositionally biased region" description="Basic and acidic residues" evidence="1">
    <location>
        <begin position="350"/>
        <end position="359"/>
    </location>
</feature>